<dbReference type="AlphaFoldDB" id="A0AAV6JF84"/>
<proteinExistence type="predicted"/>
<dbReference type="EMBL" id="JACTNZ010000007">
    <property type="protein sequence ID" value="KAG5538878.1"/>
    <property type="molecule type" value="Genomic_DNA"/>
</dbReference>
<comment type="caution">
    <text evidence="2">The sequence shown here is derived from an EMBL/GenBank/DDBJ whole genome shotgun (WGS) entry which is preliminary data.</text>
</comment>
<organism evidence="2 3">
    <name type="scientific">Rhododendron griersonianum</name>
    <dbReference type="NCBI Taxonomy" id="479676"/>
    <lineage>
        <taxon>Eukaryota</taxon>
        <taxon>Viridiplantae</taxon>
        <taxon>Streptophyta</taxon>
        <taxon>Embryophyta</taxon>
        <taxon>Tracheophyta</taxon>
        <taxon>Spermatophyta</taxon>
        <taxon>Magnoliopsida</taxon>
        <taxon>eudicotyledons</taxon>
        <taxon>Gunneridae</taxon>
        <taxon>Pentapetalae</taxon>
        <taxon>asterids</taxon>
        <taxon>Ericales</taxon>
        <taxon>Ericaceae</taxon>
        <taxon>Ericoideae</taxon>
        <taxon>Rhodoreae</taxon>
        <taxon>Rhododendron</taxon>
    </lineage>
</organism>
<evidence type="ECO:0000256" key="1">
    <source>
        <dbReference type="SAM" id="MobiDB-lite"/>
    </source>
</evidence>
<gene>
    <name evidence="2" type="ORF">RHGRI_019427</name>
</gene>
<protein>
    <submittedName>
        <fullName evidence="2">Uncharacterized protein</fullName>
    </submittedName>
</protein>
<keyword evidence="3" id="KW-1185">Reference proteome</keyword>
<evidence type="ECO:0000313" key="2">
    <source>
        <dbReference type="EMBL" id="KAG5538878.1"/>
    </source>
</evidence>
<reference evidence="2" key="1">
    <citation type="submission" date="2020-08" db="EMBL/GenBank/DDBJ databases">
        <title>Plant Genome Project.</title>
        <authorList>
            <person name="Zhang R.-G."/>
        </authorList>
    </citation>
    <scope>NUCLEOTIDE SEQUENCE</scope>
    <source>
        <strain evidence="2">WSP0</strain>
        <tissue evidence="2">Leaf</tissue>
    </source>
</reference>
<name>A0AAV6JF84_9ERIC</name>
<dbReference type="Proteomes" id="UP000823749">
    <property type="component" value="Chromosome 7"/>
</dbReference>
<evidence type="ECO:0000313" key="3">
    <source>
        <dbReference type="Proteomes" id="UP000823749"/>
    </source>
</evidence>
<feature type="region of interest" description="Disordered" evidence="1">
    <location>
        <begin position="21"/>
        <end position="62"/>
    </location>
</feature>
<feature type="compositionally biased region" description="Acidic residues" evidence="1">
    <location>
        <begin position="42"/>
        <end position="62"/>
    </location>
</feature>
<accession>A0AAV6JF84</accession>
<sequence>MKNERINALGLQKTAHVLIGSSQKRKSNKTEQAKKMMKKMMDDEDFQTPEGEDEFCSSSDEEELIPSTGLGKRFKTMTPLRSTCRSVIVPPVESTMAHPPAQDSLLAPTSSQSIPGNAVFFFSFVFFFG</sequence>